<reference evidence="1 2" key="1">
    <citation type="journal article" date="2022" name="Allergy">
        <title>Genome assembly and annotation of Periplaneta americana reveal a comprehensive cockroach allergen profile.</title>
        <authorList>
            <person name="Wang L."/>
            <person name="Xiong Q."/>
            <person name="Saelim N."/>
            <person name="Wang L."/>
            <person name="Nong W."/>
            <person name="Wan A.T."/>
            <person name="Shi M."/>
            <person name="Liu X."/>
            <person name="Cao Q."/>
            <person name="Hui J.H.L."/>
            <person name="Sookrung N."/>
            <person name="Leung T.F."/>
            <person name="Tungtrongchitr A."/>
            <person name="Tsui S.K.W."/>
        </authorList>
    </citation>
    <scope>NUCLEOTIDE SEQUENCE [LARGE SCALE GENOMIC DNA]</scope>
    <source>
        <strain evidence="1">PWHHKU_190912</strain>
    </source>
</reference>
<evidence type="ECO:0000313" key="2">
    <source>
        <dbReference type="Proteomes" id="UP001148838"/>
    </source>
</evidence>
<accession>A0ABQ8TY16</accession>
<proteinExistence type="predicted"/>
<gene>
    <name evidence="1" type="ORF">ANN_03024</name>
</gene>
<dbReference type="EMBL" id="JAJSOF020000001">
    <property type="protein sequence ID" value="KAJ4451558.1"/>
    <property type="molecule type" value="Genomic_DNA"/>
</dbReference>
<protein>
    <submittedName>
        <fullName evidence="1">Uncharacterized protein</fullName>
    </submittedName>
</protein>
<organism evidence="1 2">
    <name type="scientific">Periplaneta americana</name>
    <name type="common">American cockroach</name>
    <name type="synonym">Blatta americana</name>
    <dbReference type="NCBI Taxonomy" id="6978"/>
    <lineage>
        <taxon>Eukaryota</taxon>
        <taxon>Metazoa</taxon>
        <taxon>Ecdysozoa</taxon>
        <taxon>Arthropoda</taxon>
        <taxon>Hexapoda</taxon>
        <taxon>Insecta</taxon>
        <taxon>Pterygota</taxon>
        <taxon>Neoptera</taxon>
        <taxon>Polyneoptera</taxon>
        <taxon>Dictyoptera</taxon>
        <taxon>Blattodea</taxon>
        <taxon>Blattoidea</taxon>
        <taxon>Blattidae</taxon>
        <taxon>Blattinae</taxon>
        <taxon>Periplaneta</taxon>
    </lineage>
</organism>
<comment type="caution">
    <text evidence="1">The sequence shown here is derived from an EMBL/GenBank/DDBJ whole genome shotgun (WGS) entry which is preliminary data.</text>
</comment>
<dbReference type="Proteomes" id="UP001148838">
    <property type="component" value="Unassembled WGS sequence"/>
</dbReference>
<sequence length="89" mass="10144">MADLSEGGNETPGSLKGISDVERSFSAYKVILSDTRRSFSFETLKMKVVVLHCSRNRNQANNIKKTIELHFRENPQQQQQQTCCLRLAN</sequence>
<name>A0ABQ8TY16_PERAM</name>
<keyword evidence="2" id="KW-1185">Reference proteome</keyword>
<evidence type="ECO:0000313" key="1">
    <source>
        <dbReference type="EMBL" id="KAJ4451558.1"/>
    </source>
</evidence>